<comment type="subcellular location">
    <subcellularLocation>
        <location evidence="1">Membrane</location>
        <topology evidence="1">Multi-pass membrane protein</topology>
    </subcellularLocation>
</comment>
<dbReference type="Proteomes" id="UP001157961">
    <property type="component" value="Unassembled WGS sequence"/>
</dbReference>
<feature type="transmembrane region" description="Helical" evidence="6">
    <location>
        <begin position="176"/>
        <end position="198"/>
    </location>
</feature>
<dbReference type="EMBL" id="FXTY01000001">
    <property type="protein sequence ID" value="SMP07606.1"/>
    <property type="molecule type" value="Genomic_DNA"/>
</dbReference>
<feature type="transmembrane region" description="Helical" evidence="6">
    <location>
        <begin position="64"/>
        <end position="86"/>
    </location>
</feature>
<evidence type="ECO:0000256" key="5">
    <source>
        <dbReference type="ARBA" id="ARBA00023136"/>
    </source>
</evidence>
<evidence type="ECO:0000256" key="4">
    <source>
        <dbReference type="ARBA" id="ARBA00022989"/>
    </source>
</evidence>
<feature type="transmembrane region" description="Helical" evidence="6">
    <location>
        <begin position="258"/>
        <end position="276"/>
    </location>
</feature>
<dbReference type="SUPFAM" id="SSF103481">
    <property type="entry name" value="Multidrug resistance efflux transporter EmrE"/>
    <property type="match status" value="2"/>
</dbReference>
<feature type="transmembrane region" description="Helical" evidence="6">
    <location>
        <begin position="145"/>
        <end position="164"/>
    </location>
</feature>
<evidence type="ECO:0000313" key="8">
    <source>
        <dbReference type="EMBL" id="SMP07606.1"/>
    </source>
</evidence>
<feature type="transmembrane region" description="Helical" evidence="6">
    <location>
        <begin position="92"/>
        <end position="113"/>
    </location>
</feature>
<evidence type="ECO:0000256" key="6">
    <source>
        <dbReference type="SAM" id="Phobius"/>
    </source>
</evidence>
<evidence type="ECO:0000259" key="7">
    <source>
        <dbReference type="Pfam" id="PF00892"/>
    </source>
</evidence>
<dbReference type="InterPro" id="IPR037185">
    <property type="entry name" value="EmrE-like"/>
</dbReference>
<dbReference type="Pfam" id="PF00892">
    <property type="entry name" value="EamA"/>
    <property type="match status" value="2"/>
</dbReference>
<evidence type="ECO:0000256" key="3">
    <source>
        <dbReference type="ARBA" id="ARBA00022692"/>
    </source>
</evidence>
<gene>
    <name evidence="8" type="ORF">SAMN06265373_101792</name>
</gene>
<feature type="transmembrane region" description="Helical" evidence="6">
    <location>
        <begin position="120"/>
        <end position="139"/>
    </location>
</feature>
<reference evidence="8 9" key="1">
    <citation type="submission" date="2017-05" db="EMBL/GenBank/DDBJ databases">
        <authorList>
            <person name="Varghese N."/>
            <person name="Submissions S."/>
        </authorList>
    </citation>
    <scope>NUCLEOTIDE SEQUENCE [LARGE SCALE GENOMIC DNA]</scope>
    <source>
        <strain evidence="8 9">DSM 29734</strain>
    </source>
</reference>
<dbReference type="InterPro" id="IPR000620">
    <property type="entry name" value="EamA_dom"/>
</dbReference>
<feature type="domain" description="EamA" evidence="7">
    <location>
        <begin position="4"/>
        <end position="136"/>
    </location>
</feature>
<dbReference type="PANTHER" id="PTHR22911">
    <property type="entry name" value="ACYL-MALONYL CONDENSING ENZYME-RELATED"/>
    <property type="match status" value="1"/>
</dbReference>
<evidence type="ECO:0000313" key="9">
    <source>
        <dbReference type="Proteomes" id="UP001157961"/>
    </source>
</evidence>
<organism evidence="8 9">
    <name type="scientific">Shimia sagamensis</name>
    <dbReference type="NCBI Taxonomy" id="1566352"/>
    <lineage>
        <taxon>Bacteria</taxon>
        <taxon>Pseudomonadati</taxon>
        <taxon>Pseudomonadota</taxon>
        <taxon>Alphaproteobacteria</taxon>
        <taxon>Rhodobacterales</taxon>
        <taxon>Roseobacteraceae</taxon>
    </lineage>
</organism>
<dbReference type="RefSeq" id="WP_283424630.1">
    <property type="nucleotide sequence ID" value="NZ_FXTY01000001.1"/>
</dbReference>
<evidence type="ECO:0000256" key="1">
    <source>
        <dbReference type="ARBA" id="ARBA00004141"/>
    </source>
</evidence>
<feature type="transmembrane region" description="Helical" evidence="6">
    <location>
        <begin position="204"/>
        <end position="225"/>
    </location>
</feature>
<keyword evidence="3 6" id="KW-0812">Transmembrane</keyword>
<evidence type="ECO:0000256" key="2">
    <source>
        <dbReference type="ARBA" id="ARBA00009853"/>
    </source>
</evidence>
<name>A0ABY1NEH4_9RHOB</name>
<feature type="transmembrane region" description="Helical" evidence="6">
    <location>
        <begin position="232"/>
        <end position="252"/>
    </location>
</feature>
<comment type="similarity">
    <text evidence="2">Belongs to the drug/metabolite transporter (DMT) superfamily. 10 TMS drug/metabolite exporter (DME) (TC 2.A.7.3) family.</text>
</comment>
<sequence length="317" mass="34094">MNLKATLLALLAFAIYSTHDVVVKHLGATFSPFQIVFFSALFSFPLITLMLVRDPTHGNLRPVHPWWVALRSLCVVICPTAAFYAFSVLPLAQVYALLFSTPLLVTVLAIPVLGEKVGIWRMLAVLVGLVGVMIVVRPGATDLNLGHLAALVAAGTAALQSVIVRKIGQDERRVVLMLYPLLISVVVMSVAMVFVYQPVAGPDLAGFAVVAVFGFVATLLMVSAYTLGEAALVAPMQYSQIIWAVFFGVLLFDETPDMATLLGAAVIVASGLFIIAREATGGTSEQTPVLRTRSRGLSPGNFRVSQALRRTERDDKI</sequence>
<keyword evidence="9" id="KW-1185">Reference proteome</keyword>
<keyword evidence="4 6" id="KW-1133">Transmembrane helix</keyword>
<dbReference type="Gene3D" id="1.10.3730.20">
    <property type="match status" value="1"/>
</dbReference>
<dbReference type="PANTHER" id="PTHR22911:SF6">
    <property type="entry name" value="SOLUTE CARRIER FAMILY 35 MEMBER G1"/>
    <property type="match status" value="1"/>
</dbReference>
<accession>A0ABY1NEH4</accession>
<keyword evidence="5 6" id="KW-0472">Membrane</keyword>
<protein>
    <submittedName>
        <fullName evidence="8">S-adenosylmethionine uptake transporter</fullName>
    </submittedName>
</protein>
<comment type="caution">
    <text evidence="8">The sequence shown here is derived from an EMBL/GenBank/DDBJ whole genome shotgun (WGS) entry which is preliminary data.</text>
</comment>
<feature type="transmembrane region" description="Helical" evidence="6">
    <location>
        <begin position="30"/>
        <end position="52"/>
    </location>
</feature>
<proteinExistence type="inferred from homology"/>
<feature type="domain" description="EamA" evidence="7">
    <location>
        <begin position="145"/>
        <end position="275"/>
    </location>
</feature>